<dbReference type="Proteomes" id="UP000001494">
    <property type="component" value="Chromosome"/>
</dbReference>
<dbReference type="AlphaFoldDB" id="A0A0H3FYQ4"/>
<sequence length="143" mass="16886">MIIQDDKKKIFSAVNTSEKWLIDHNTDQKAPLATGHFSQLEWDVIYLGLREAKLKHRKTYKKATKKPNGLRRFWHWMTGIEPPKNLADEKLEALRSFAFAHARKEDHRHLERQLNHHGYNAQQIKTIASLTAEKRLSRHHGYK</sequence>
<dbReference type="EMBL" id="CP002850">
    <property type="protein sequence ID" value="AEH62832.1"/>
    <property type="molecule type" value="Genomic_DNA"/>
</dbReference>
<protein>
    <submittedName>
        <fullName evidence="1">Uncharacterized protein</fullName>
    </submittedName>
</protein>
<dbReference type="OrthoDB" id="7508156at2"/>
<dbReference type="RefSeq" id="WP_014500824.1">
    <property type="nucleotide sequence ID" value="NC_017262.1"/>
</dbReference>
<gene>
    <name evidence="1" type="ordered locus">Zmob_0997</name>
</gene>
<reference evidence="1 2" key="1">
    <citation type="journal article" date="2011" name="J. Bacteriol.">
        <title>Genome sequence of the ethanol-producing Zymomonas mobilis subsp. mobilis lectotype strain ATCC 10988.</title>
        <authorList>
            <person name="Pappas K.M."/>
            <person name="Kouvelis V.N."/>
            <person name="Saunders E."/>
            <person name="Brettin T.S."/>
            <person name="Bruce D."/>
            <person name="Detter C."/>
            <person name="Balakireva M."/>
            <person name="Han C.S."/>
            <person name="Savvakis G."/>
            <person name="Kyrpides N.C."/>
            <person name="Typas M.A."/>
        </authorList>
    </citation>
    <scope>NUCLEOTIDE SEQUENCE [LARGE SCALE GENOMIC DNA]</scope>
    <source>
        <strain evidence="2">ATCC 10988 / DSM 424 / CCUG 17860 / LMG 404 / NCIMB 8938 / NRRL B-806 / ZM1</strain>
    </source>
</reference>
<proteinExistence type="predicted"/>
<dbReference type="KEGG" id="zmm:Zmob_0997"/>
<organism evidence="1 2">
    <name type="scientific">Zymomonas mobilis subsp. mobilis (strain ATCC 10988 / DSM 424 / LMG 404 / NCIMB 8938 / NRRL B-806 / ZM1)</name>
    <dbReference type="NCBI Taxonomy" id="555217"/>
    <lineage>
        <taxon>Bacteria</taxon>
        <taxon>Pseudomonadati</taxon>
        <taxon>Pseudomonadota</taxon>
        <taxon>Alphaproteobacteria</taxon>
        <taxon>Sphingomonadales</taxon>
        <taxon>Zymomonadaceae</taxon>
        <taxon>Zymomonas</taxon>
    </lineage>
</organism>
<evidence type="ECO:0000313" key="2">
    <source>
        <dbReference type="Proteomes" id="UP000001494"/>
    </source>
</evidence>
<evidence type="ECO:0000313" key="1">
    <source>
        <dbReference type="EMBL" id="AEH62832.1"/>
    </source>
</evidence>
<name>A0A0H3FYQ4_ZYMMA</name>
<dbReference type="HOGENOM" id="CLU_152633_0_0_5"/>
<accession>A0A0H3FYQ4</accession>